<dbReference type="Proteomes" id="UP000287124">
    <property type="component" value="Unassembled WGS sequence"/>
</dbReference>
<protein>
    <recommendedName>
        <fullName evidence="5">Glucuronyl hydrolase</fullName>
    </recommendedName>
</protein>
<dbReference type="InterPro" id="IPR012341">
    <property type="entry name" value="6hp_glycosidase-like_sf"/>
</dbReference>
<organism evidence="3 4">
    <name type="scientific">Fusarium euwallaceae</name>
    <dbReference type="NCBI Taxonomy" id="1147111"/>
    <lineage>
        <taxon>Eukaryota</taxon>
        <taxon>Fungi</taxon>
        <taxon>Dikarya</taxon>
        <taxon>Ascomycota</taxon>
        <taxon>Pezizomycotina</taxon>
        <taxon>Sordariomycetes</taxon>
        <taxon>Hypocreomycetidae</taxon>
        <taxon>Hypocreales</taxon>
        <taxon>Nectriaceae</taxon>
        <taxon>Fusarium</taxon>
        <taxon>Fusarium solani species complex</taxon>
    </lineage>
</organism>
<dbReference type="SUPFAM" id="SSF48208">
    <property type="entry name" value="Six-hairpin glycosidases"/>
    <property type="match status" value="1"/>
</dbReference>
<accession>A0A430LCZ4</accession>
<dbReference type="PANTHER" id="PTHR36845">
    <property type="entry name" value="HYDROLASE, PUTATIVE (AFU_ORTHOLOGUE AFUA_7G05090)-RELATED"/>
    <property type="match status" value="1"/>
</dbReference>
<evidence type="ECO:0000256" key="1">
    <source>
        <dbReference type="ARBA" id="ARBA00022801"/>
    </source>
</evidence>
<comment type="similarity">
    <text evidence="2">Belongs to the glycosyl hydrolase 88 family.</text>
</comment>
<keyword evidence="4" id="KW-1185">Reference proteome</keyword>
<dbReference type="GO" id="GO:0052757">
    <property type="term" value="F:chondroitin hydrolase activity"/>
    <property type="evidence" value="ECO:0007669"/>
    <property type="project" value="TreeGrafter"/>
</dbReference>
<dbReference type="AlphaFoldDB" id="A0A430LCZ4"/>
<dbReference type="PANTHER" id="PTHR36845:SF1">
    <property type="entry name" value="HYDROLASE, PUTATIVE (AFU_ORTHOLOGUE AFUA_7G05090)-RELATED"/>
    <property type="match status" value="1"/>
</dbReference>
<dbReference type="Gene3D" id="1.50.10.10">
    <property type="match status" value="1"/>
</dbReference>
<reference evidence="3 4" key="1">
    <citation type="submission" date="2017-06" db="EMBL/GenBank/DDBJ databases">
        <title>Comparative genomic analysis of Ambrosia Fusariam Clade fungi.</title>
        <authorList>
            <person name="Stajich J.E."/>
            <person name="Carrillo J."/>
            <person name="Kijimoto T."/>
            <person name="Eskalen A."/>
            <person name="O'Donnell K."/>
            <person name="Kasson M."/>
        </authorList>
    </citation>
    <scope>NUCLEOTIDE SEQUENCE [LARGE SCALE GENOMIC DNA]</scope>
    <source>
        <strain evidence="3 4">UCR1854</strain>
    </source>
</reference>
<dbReference type="EMBL" id="MIKF01000258">
    <property type="protein sequence ID" value="RTE73561.1"/>
    <property type="molecule type" value="Genomic_DNA"/>
</dbReference>
<evidence type="ECO:0000313" key="4">
    <source>
        <dbReference type="Proteomes" id="UP000287124"/>
    </source>
</evidence>
<evidence type="ECO:0000313" key="3">
    <source>
        <dbReference type="EMBL" id="RTE73561.1"/>
    </source>
</evidence>
<comment type="caution">
    <text evidence="3">The sequence shown here is derived from an EMBL/GenBank/DDBJ whole genome shotgun (WGS) entry which is preliminary data.</text>
</comment>
<proteinExistence type="inferred from homology"/>
<gene>
    <name evidence="3" type="ORF">BHE90_012021</name>
</gene>
<evidence type="ECO:0008006" key="5">
    <source>
        <dbReference type="Google" id="ProtNLM"/>
    </source>
</evidence>
<keyword evidence="1" id="KW-0378">Hydrolase</keyword>
<sequence>MTPSATTTNIASPVDTKKVDDVARKLPKDVTGTVLSNLYVERAWKLASKVLTRQDAPDLFPHFTFPGLSYYTWNDSTFWTSGFFPGIVWLLYERSLMTPLSVAPSKDLLLAAQKWQIEMAKEQFKTDNHDLGFMIMPSFSRDYDLTGNRASLDVVVNAARSLASRFSHTTGTIRSWAGARTKLYNIDDQDVDFVVVIDSMMNLDLLYYAAHHTGDKSLADIATTHAATTLANHIRPNYSSYHLVSYDPNRQGVVRHRLTNQGYANESTWARGQAWALYGFAAVYQWTKDEKFLDAAIEIANYFLSRVDESNGVDTIVYWDFDAPRPGVWDVSAAACASSGLLLLQQLAPDRCNYLESVLRILDTVTARATSKGDCLLERSTSNDHEHALHRLTEHGVVYADYYFLEAGNRLLQLQGKQRNISHEDGRS</sequence>
<dbReference type="InterPro" id="IPR052369">
    <property type="entry name" value="UG_Glycosaminoglycan_Hydrolase"/>
</dbReference>
<dbReference type="InterPro" id="IPR008928">
    <property type="entry name" value="6-hairpin_glycosidase_sf"/>
</dbReference>
<evidence type="ECO:0000256" key="2">
    <source>
        <dbReference type="ARBA" id="ARBA00038358"/>
    </source>
</evidence>
<dbReference type="GO" id="GO:0000272">
    <property type="term" value="P:polysaccharide catabolic process"/>
    <property type="evidence" value="ECO:0007669"/>
    <property type="project" value="TreeGrafter"/>
</dbReference>
<name>A0A430LCZ4_9HYPO</name>